<proteinExistence type="predicted"/>
<dbReference type="InterPro" id="IPR011701">
    <property type="entry name" value="MFS"/>
</dbReference>
<evidence type="ECO:0000256" key="4">
    <source>
        <dbReference type="ARBA" id="ARBA00022989"/>
    </source>
</evidence>
<dbReference type="InterPro" id="IPR050189">
    <property type="entry name" value="MFS_Efflux_Transporters"/>
</dbReference>
<feature type="transmembrane region" description="Helical" evidence="6">
    <location>
        <begin position="215"/>
        <end position="238"/>
    </location>
</feature>
<evidence type="ECO:0000256" key="6">
    <source>
        <dbReference type="SAM" id="Phobius"/>
    </source>
</evidence>
<dbReference type="SUPFAM" id="SSF103473">
    <property type="entry name" value="MFS general substrate transporter"/>
    <property type="match status" value="1"/>
</dbReference>
<dbReference type="Proteomes" id="UP000838672">
    <property type="component" value="Unassembled WGS sequence"/>
</dbReference>
<dbReference type="CDD" id="cd06174">
    <property type="entry name" value="MFS"/>
    <property type="match status" value="1"/>
</dbReference>
<dbReference type="PANTHER" id="PTHR43124:SF3">
    <property type="entry name" value="CHLORAMPHENICOL EFFLUX PUMP RV0191"/>
    <property type="match status" value="1"/>
</dbReference>
<keyword evidence="4 6" id="KW-1133">Transmembrane helix</keyword>
<gene>
    <name evidence="8" type="primary">yqcE</name>
    <name evidence="8" type="ORF">VST7929_02336</name>
</gene>
<keyword evidence="3 6" id="KW-0812">Transmembrane</keyword>
<feature type="transmembrane region" description="Helical" evidence="6">
    <location>
        <begin position="250"/>
        <end position="268"/>
    </location>
</feature>
<comment type="caution">
    <text evidence="8">The sequence shown here is derived from an EMBL/GenBank/DDBJ whole genome shotgun (WGS) entry which is preliminary data.</text>
</comment>
<feature type="transmembrane region" description="Helical" evidence="6">
    <location>
        <begin position="149"/>
        <end position="171"/>
    </location>
</feature>
<reference evidence="8" key="1">
    <citation type="submission" date="2021-11" db="EMBL/GenBank/DDBJ databases">
        <authorList>
            <person name="Rodrigo-Torres L."/>
            <person name="Arahal R. D."/>
            <person name="Lucena T."/>
        </authorList>
    </citation>
    <scope>NUCLEOTIDE SEQUENCE</scope>
    <source>
        <strain evidence="8">CECT 7929</strain>
    </source>
</reference>
<feature type="transmembrane region" description="Helical" evidence="6">
    <location>
        <begin position="51"/>
        <end position="69"/>
    </location>
</feature>
<dbReference type="InterPro" id="IPR020846">
    <property type="entry name" value="MFS_dom"/>
</dbReference>
<dbReference type="InterPro" id="IPR036259">
    <property type="entry name" value="MFS_trans_sf"/>
</dbReference>
<feature type="transmembrane region" description="Helical" evidence="6">
    <location>
        <begin position="313"/>
        <end position="331"/>
    </location>
</feature>
<feature type="transmembrane region" description="Helical" evidence="6">
    <location>
        <begin position="81"/>
        <end position="99"/>
    </location>
</feature>
<evidence type="ECO:0000259" key="7">
    <source>
        <dbReference type="PROSITE" id="PS50850"/>
    </source>
</evidence>
<keyword evidence="9" id="KW-1185">Reference proteome</keyword>
<dbReference type="Gene3D" id="1.20.1250.20">
    <property type="entry name" value="MFS general substrate transporter like domains"/>
    <property type="match status" value="2"/>
</dbReference>
<evidence type="ECO:0000256" key="2">
    <source>
        <dbReference type="ARBA" id="ARBA00022475"/>
    </source>
</evidence>
<feature type="transmembrane region" description="Helical" evidence="6">
    <location>
        <begin position="289"/>
        <end position="307"/>
    </location>
</feature>
<evidence type="ECO:0000313" key="9">
    <source>
        <dbReference type="Proteomes" id="UP000838672"/>
    </source>
</evidence>
<evidence type="ECO:0000256" key="3">
    <source>
        <dbReference type="ARBA" id="ARBA00022692"/>
    </source>
</evidence>
<dbReference type="RefSeq" id="WP_237467000.1">
    <property type="nucleotide sequence ID" value="NZ_CAKLDI010000001.1"/>
</dbReference>
<feature type="transmembrane region" description="Helical" evidence="6">
    <location>
        <begin position="343"/>
        <end position="362"/>
    </location>
</feature>
<dbReference type="PANTHER" id="PTHR43124">
    <property type="entry name" value="PURINE EFFLUX PUMP PBUE"/>
    <property type="match status" value="1"/>
</dbReference>
<keyword evidence="5 6" id="KW-0472">Membrane</keyword>
<sequence>MSENKQLTTFQRYLTLFVLGTAAGIIYKVAYLREVLYEPLMQALSLTNAEIGALSSIFGTVSLMCYIPGGFVADKFKPKSLLVFSLIGTGLLTFWYATLPSYNSMVIIMGAMAITTILTFWSAFVKAVRILGGEKDQGKFFGYSEGIRAAMGMGVAFAALAFVELASSAVSGIRTTLIFYGSLYVGLGLLTLFLLPNDESNEDSEPVITVAAIKALLMTPGLWLVSLIVFAAYCVYALQSYTTPYMQNVFMVPTALVGVVSIIRQYGIGILSSPLAGTVADKIGSPTKSVAIFLLFAALSGVGLVVLPNTASYWFIIMLTLSTAFMVYGLRGIQFATMNEAKIPVGSTGAAVGIISVLGYSPDAFIYSQVGGWLDAYPAETAYKMIFTYMVAMTCVGFVGVLGILKLKAKKQTTEASA</sequence>
<name>A0ABN8DWX7_9VIBR</name>
<feature type="transmembrane region" description="Helical" evidence="6">
    <location>
        <begin position="105"/>
        <end position="128"/>
    </location>
</feature>
<feature type="transmembrane region" description="Helical" evidence="6">
    <location>
        <begin position="12"/>
        <end position="31"/>
    </location>
</feature>
<dbReference type="PROSITE" id="PS50850">
    <property type="entry name" value="MFS"/>
    <property type="match status" value="1"/>
</dbReference>
<feature type="transmembrane region" description="Helical" evidence="6">
    <location>
        <begin position="382"/>
        <end position="405"/>
    </location>
</feature>
<keyword evidence="2" id="KW-1003">Cell membrane</keyword>
<evidence type="ECO:0000256" key="5">
    <source>
        <dbReference type="ARBA" id="ARBA00023136"/>
    </source>
</evidence>
<feature type="domain" description="Major facilitator superfamily (MFS) profile" evidence="7">
    <location>
        <begin position="8"/>
        <end position="409"/>
    </location>
</feature>
<dbReference type="Pfam" id="PF07690">
    <property type="entry name" value="MFS_1"/>
    <property type="match status" value="1"/>
</dbReference>
<evidence type="ECO:0000256" key="1">
    <source>
        <dbReference type="ARBA" id="ARBA00004651"/>
    </source>
</evidence>
<accession>A0ABN8DWX7</accession>
<comment type="subcellular location">
    <subcellularLocation>
        <location evidence="1">Cell membrane</location>
        <topology evidence="1">Multi-pass membrane protein</topology>
    </subcellularLocation>
</comment>
<organism evidence="8 9">
    <name type="scientific">Vibrio stylophorae</name>
    <dbReference type="NCBI Taxonomy" id="659351"/>
    <lineage>
        <taxon>Bacteria</taxon>
        <taxon>Pseudomonadati</taxon>
        <taxon>Pseudomonadota</taxon>
        <taxon>Gammaproteobacteria</taxon>
        <taxon>Vibrionales</taxon>
        <taxon>Vibrionaceae</taxon>
        <taxon>Vibrio</taxon>
    </lineage>
</organism>
<evidence type="ECO:0000313" key="8">
    <source>
        <dbReference type="EMBL" id="CAH0534405.1"/>
    </source>
</evidence>
<dbReference type="EMBL" id="CAKLDI010000001">
    <property type="protein sequence ID" value="CAH0534405.1"/>
    <property type="molecule type" value="Genomic_DNA"/>
</dbReference>
<feature type="transmembrane region" description="Helical" evidence="6">
    <location>
        <begin position="177"/>
        <end position="195"/>
    </location>
</feature>
<protein>
    <submittedName>
        <fullName evidence="8">Inner membrane protein YqcE</fullName>
    </submittedName>
</protein>